<keyword evidence="2" id="KW-1185">Reference proteome</keyword>
<gene>
    <name evidence="1" type="ORF">MLD38_036842</name>
</gene>
<evidence type="ECO:0000313" key="2">
    <source>
        <dbReference type="Proteomes" id="UP001057402"/>
    </source>
</evidence>
<comment type="caution">
    <text evidence="1">The sequence shown here is derived from an EMBL/GenBank/DDBJ whole genome shotgun (WGS) entry which is preliminary data.</text>
</comment>
<accession>A0ACB9LM48</accession>
<organism evidence="1 2">
    <name type="scientific">Melastoma candidum</name>
    <dbReference type="NCBI Taxonomy" id="119954"/>
    <lineage>
        <taxon>Eukaryota</taxon>
        <taxon>Viridiplantae</taxon>
        <taxon>Streptophyta</taxon>
        <taxon>Embryophyta</taxon>
        <taxon>Tracheophyta</taxon>
        <taxon>Spermatophyta</taxon>
        <taxon>Magnoliopsida</taxon>
        <taxon>eudicotyledons</taxon>
        <taxon>Gunneridae</taxon>
        <taxon>Pentapetalae</taxon>
        <taxon>rosids</taxon>
        <taxon>malvids</taxon>
        <taxon>Myrtales</taxon>
        <taxon>Melastomataceae</taxon>
        <taxon>Melastomatoideae</taxon>
        <taxon>Melastomateae</taxon>
        <taxon>Melastoma</taxon>
    </lineage>
</organism>
<name>A0ACB9LM48_9MYRT</name>
<sequence>MMKMKLVYFVFFIFIVSITSLFTFSSPAAPDEPYLGFNIGTEASNFPSPEALVSFLQLQKISHVRLYDPDPGVLKALARSRIRVVVGIPNDQLLAIGTSNVTAVAWVKNNVLAYYPQTVITGISVGDEVLTTVPVWGPVLVPAMQFLYGALAAQNLSSIIKVSTPHAASLILDMFPPSQAFFNQSLNSVMLPLLGFLSRTGSPLMVNFYPYYVFMENRGVVPLETSLLRPLSSPSKEMVDPNTMLHYTNVLDAMIDAAYFAMKNLNFTDIKVLVTETGWPSKGDSSEPYATADNAVQYNSNLIKHVFDRTGTPLHPEVTPSVYLYELFNEDMRTMPLSEANWGFFYGNFTPVYLLHISGTDGFLASNTANQTYCVAMEGVDKKTLQTALDWACGPGQANCTGIQPGESCFQPNDIRSHASYAFDSYYQKEGKRDVSCNFNGVAMITTTDPSYGGCIFPGRLKGNATQPTVNSTANSGTHDQTSRLASYHFLLLLLIVAIGL</sequence>
<protein>
    <submittedName>
        <fullName evidence="1">Uncharacterized protein</fullName>
    </submittedName>
</protein>
<proteinExistence type="predicted"/>
<evidence type="ECO:0000313" key="1">
    <source>
        <dbReference type="EMBL" id="KAI4311982.1"/>
    </source>
</evidence>
<reference evidence="2" key="1">
    <citation type="journal article" date="2023" name="Front. Plant Sci.">
        <title>Chromosomal-level genome assembly of Melastoma candidum provides insights into trichome evolution.</title>
        <authorList>
            <person name="Zhong Y."/>
            <person name="Wu W."/>
            <person name="Sun C."/>
            <person name="Zou P."/>
            <person name="Liu Y."/>
            <person name="Dai S."/>
            <person name="Zhou R."/>
        </authorList>
    </citation>
    <scope>NUCLEOTIDE SEQUENCE [LARGE SCALE GENOMIC DNA]</scope>
</reference>
<dbReference type="Proteomes" id="UP001057402">
    <property type="component" value="Chromosome 11"/>
</dbReference>
<dbReference type="EMBL" id="CM042890">
    <property type="protein sequence ID" value="KAI4311982.1"/>
    <property type="molecule type" value="Genomic_DNA"/>
</dbReference>